<reference evidence="1" key="2">
    <citation type="journal article" date="2015" name="Data Brief">
        <title>Shoot transcriptome of the giant reed, Arundo donax.</title>
        <authorList>
            <person name="Barrero R.A."/>
            <person name="Guerrero F.D."/>
            <person name="Moolhuijzen P."/>
            <person name="Goolsby J.A."/>
            <person name="Tidwell J."/>
            <person name="Bellgard S.E."/>
            <person name="Bellgard M.I."/>
        </authorList>
    </citation>
    <scope>NUCLEOTIDE SEQUENCE</scope>
    <source>
        <tissue evidence="1">Shoot tissue taken approximately 20 cm above the soil surface</tissue>
    </source>
</reference>
<reference evidence="1" key="1">
    <citation type="submission" date="2014-09" db="EMBL/GenBank/DDBJ databases">
        <authorList>
            <person name="Magalhaes I.L.F."/>
            <person name="Oliveira U."/>
            <person name="Santos F.R."/>
            <person name="Vidigal T.H.D.A."/>
            <person name="Brescovit A.D."/>
            <person name="Santos A.J."/>
        </authorList>
    </citation>
    <scope>NUCLEOTIDE SEQUENCE</scope>
    <source>
        <tissue evidence="1">Shoot tissue taken approximately 20 cm above the soil surface</tissue>
    </source>
</reference>
<dbReference type="EMBL" id="GBRH01223557">
    <property type="protein sequence ID" value="JAD74338.1"/>
    <property type="molecule type" value="Transcribed_RNA"/>
</dbReference>
<protein>
    <submittedName>
        <fullName evidence="1">Uncharacterized protein</fullName>
    </submittedName>
</protein>
<proteinExistence type="predicted"/>
<accession>A0A0A9CIP9</accession>
<name>A0A0A9CIP9_ARUDO</name>
<dbReference type="AlphaFoldDB" id="A0A0A9CIP9"/>
<sequence length="66" mass="7656">MVLYLTSFCYSVFKEQYFLNPYAIEMVVCLDSTKYLTSGSRKLQLKMSCVSIDLLFVLTSRMVFCS</sequence>
<organism evidence="1">
    <name type="scientific">Arundo donax</name>
    <name type="common">Giant reed</name>
    <name type="synonym">Donax arundinaceus</name>
    <dbReference type="NCBI Taxonomy" id="35708"/>
    <lineage>
        <taxon>Eukaryota</taxon>
        <taxon>Viridiplantae</taxon>
        <taxon>Streptophyta</taxon>
        <taxon>Embryophyta</taxon>
        <taxon>Tracheophyta</taxon>
        <taxon>Spermatophyta</taxon>
        <taxon>Magnoliopsida</taxon>
        <taxon>Liliopsida</taxon>
        <taxon>Poales</taxon>
        <taxon>Poaceae</taxon>
        <taxon>PACMAD clade</taxon>
        <taxon>Arundinoideae</taxon>
        <taxon>Arundineae</taxon>
        <taxon>Arundo</taxon>
    </lineage>
</organism>
<evidence type="ECO:0000313" key="1">
    <source>
        <dbReference type="EMBL" id="JAD74338.1"/>
    </source>
</evidence>